<feature type="compositionally biased region" description="Polar residues" evidence="1">
    <location>
        <begin position="273"/>
        <end position="290"/>
    </location>
</feature>
<feature type="domain" description="ERCC4" evidence="2">
    <location>
        <begin position="343"/>
        <end position="595"/>
    </location>
</feature>
<dbReference type="CDD" id="cd20085">
    <property type="entry name" value="XPF_nuclease_Mms4"/>
    <property type="match status" value="1"/>
</dbReference>
<feature type="region of interest" description="Disordered" evidence="1">
    <location>
        <begin position="235"/>
        <end position="314"/>
    </location>
</feature>
<dbReference type="Pfam" id="PF02732">
    <property type="entry name" value="ERCC4"/>
    <property type="match status" value="1"/>
</dbReference>
<accession>A0A9P0VWE6</accession>
<dbReference type="SMART" id="SM00891">
    <property type="entry name" value="ERCC4"/>
    <property type="match status" value="1"/>
</dbReference>
<evidence type="ECO:0000313" key="3">
    <source>
        <dbReference type="EMBL" id="CAH2350382.1"/>
    </source>
</evidence>
<comment type="caution">
    <text evidence="3">The sequence shown here is derived from an EMBL/GenBank/DDBJ whole genome shotgun (WGS) entry which is preliminary data.</text>
</comment>
<feature type="compositionally biased region" description="Polar residues" evidence="1">
    <location>
        <begin position="12"/>
        <end position="22"/>
    </location>
</feature>
<protein>
    <recommendedName>
        <fullName evidence="2">ERCC4 domain-containing protein</fullName>
    </recommendedName>
</protein>
<feature type="compositionally biased region" description="Low complexity" evidence="1">
    <location>
        <begin position="177"/>
        <end position="186"/>
    </location>
</feature>
<keyword evidence="4" id="KW-1185">Reference proteome</keyword>
<feature type="region of interest" description="Disordered" evidence="1">
    <location>
        <begin position="177"/>
        <end position="218"/>
    </location>
</feature>
<feature type="region of interest" description="Disordered" evidence="1">
    <location>
        <begin position="1"/>
        <end position="22"/>
    </location>
</feature>
<evidence type="ECO:0000313" key="4">
    <source>
        <dbReference type="Proteomes" id="UP000837801"/>
    </source>
</evidence>
<evidence type="ECO:0000259" key="2">
    <source>
        <dbReference type="SMART" id="SM00891"/>
    </source>
</evidence>
<dbReference type="Gene3D" id="3.40.50.10130">
    <property type="match status" value="1"/>
</dbReference>
<reference evidence="3" key="1">
    <citation type="submission" date="2022-03" db="EMBL/GenBank/DDBJ databases">
        <authorList>
            <person name="Legras J.-L."/>
            <person name="Devillers H."/>
            <person name="Grondin C."/>
        </authorList>
    </citation>
    <scope>NUCLEOTIDE SEQUENCE</scope>
    <source>
        <strain evidence="3">CLIB 1423</strain>
    </source>
</reference>
<dbReference type="InterPro" id="IPR047521">
    <property type="entry name" value="XPF_nuclease_EME1_ascomycetes"/>
</dbReference>
<dbReference type="AlphaFoldDB" id="A0A9P0VWE6"/>
<evidence type="ECO:0000256" key="1">
    <source>
        <dbReference type="SAM" id="MobiDB-lite"/>
    </source>
</evidence>
<dbReference type="GO" id="GO:0004518">
    <property type="term" value="F:nuclease activity"/>
    <property type="evidence" value="ECO:0007669"/>
    <property type="project" value="InterPro"/>
</dbReference>
<organism evidence="3 4">
    <name type="scientific">[Candida] railenensis</name>
    <dbReference type="NCBI Taxonomy" id="45579"/>
    <lineage>
        <taxon>Eukaryota</taxon>
        <taxon>Fungi</taxon>
        <taxon>Dikarya</taxon>
        <taxon>Ascomycota</taxon>
        <taxon>Saccharomycotina</taxon>
        <taxon>Pichiomycetes</taxon>
        <taxon>Debaryomycetaceae</taxon>
        <taxon>Kurtzmaniella</taxon>
    </lineage>
</organism>
<dbReference type="OrthoDB" id="343092at2759"/>
<feature type="region of interest" description="Disordered" evidence="1">
    <location>
        <begin position="38"/>
        <end position="160"/>
    </location>
</feature>
<feature type="compositionally biased region" description="Low complexity" evidence="1">
    <location>
        <begin position="45"/>
        <end position="57"/>
    </location>
</feature>
<gene>
    <name evidence="3" type="ORF">CLIB1423_01S08834</name>
</gene>
<sequence length="632" mass="69738">MSGATIEDPSATKASILSSPTSFVGETAKKHSLFSSPSVLEVGGSSQQKSTSTPSQSLRPSVSSKRSLTNVLKNILSSPSSEASQNHTSPTIPATNRNRSAVASMSSPQRSPIRYQTTVGVRSPAVRSPSVRSPAVRSPSVRSPSVRSPSVRSPAVRGPAVRSPMKLFVSDSSISNISNSQKASNSHLIQSSPTKLPSSDCDTKTSPSNKLQTRGNPDSNILDFSNWFSESDANSSVLRSSPQQRKKEHSAKDFTFTLLHSSDPKPKRKGNVRPSTALSDPIETASSSPFRSAAPLPAKRRKIKTTAQGPTPSYPVSDVQYDLKALNEANRSNRTKEELLSSMIIHVPAVLFGAEYMKLKFTKTRLELTNSPNIFWKRSVSSTYDEDADLFVPCMPKELTEKNLIIYVSAEELINKMNENSMDSFLDEYIGKFKVSASTPKPSVILLIEGYDKYVSKLKATQDRLFKEQVRNELAGEDTNARKRKSKNKSSEGLNVEIPLIEKRLNRIQIMKSVNIFYTKSFEDTVDWLHSFTYTIASSLYDNNNYRIGAKVKSGTDTKSTFLKSLQQFKFITEVKAERVYSFYKNLQSLYTTLNKEGTLGKTSGGSNVVPPTTELAMKTFFTSTEEDEVLE</sequence>
<dbReference type="InterPro" id="IPR006166">
    <property type="entry name" value="ERCC4_domain"/>
</dbReference>
<dbReference type="GO" id="GO:0003677">
    <property type="term" value="F:DNA binding"/>
    <property type="evidence" value="ECO:0007669"/>
    <property type="project" value="InterPro"/>
</dbReference>
<name>A0A9P0VWE6_9ASCO</name>
<feature type="compositionally biased region" description="Low complexity" evidence="1">
    <location>
        <begin position="121"/>
        <end position="157"/>
    </location>
</feature>
<dbReference type="EMBL" id="CAKXYY010000001">
    <property type="protein sequence ID" value="CAH2350382.1"/>
    <property type="molecule type" value="Genomic_DNA"/>
</dbReference>
<dbReference type="Proteomes" id="UP000837801">
    <property type="component" value="Unassembled WGS sequence"/>
</dbReference>
<dbReference type="GO" id="GO:0006310">
    <property type="term" value="P:DNA recombination"/>
    <property type="evidence" value="ECO:0007669"/>
    <property type="project" value="UniProtKB-ARBA"/>
</dbReference>
<feature type="compositionally biased region" description="Polar residues" evidence="1">
    <location>
        <begin position="204"/>
        <end position="218"/>
    </location>
</feature>
<dbReference type="GO" id="GO:0061982">
    <property type="term" value="P:meiosis I cell cycle process"/>
    <property type="evidence" value="ECO:0007669"/>
    <property type="project" value="UniProtKB-ARBA"/>
</dbReference>
<feature type="compositionally biased region" description="Polar residues" evidence="1">
    <location>
        <begin position="187"/>
        <end position="197"/>
    </location>
</feature>
<feature type="compositionally biased region" description="Polar residues" evidence="1">
    <location>
        <begin position="58"/>
        <end position="120"/>
    </location>
</feature>
<proteinExistence type="predicted"/>